<dbReference type="EMBL" id="CP003479">
    <property type="protein sequence ID" value="AFI04152.1"/>
    <property type="molecule type" value="Genomic_DNA"/>
</dbReference>
<dbReference type="PATRIC" id="fig|182217.3.peg.944"/>
<dbReference type="RefSeq" id="WP_014661022.1">
    <property type="nucleotide sequence ID" value="NC_017737.1"/>
</dbReference>
<sequence>MLDISVFNAEFFLENKDLQAYFAKDKHSKLYTFYTALRNKFVEVLRGKTKQKCLNSDTFYINKQDKSYEFDVTQRTVRNWLNILQEQGFIKFSYLKHDLVSITMLDYTKIEALYPPKVDEYNKEILPNRFYKEAQLRLTHFIRQQQASTFKLNDFEGEWVLEDYSSKKELSNSKELYVKLKQKNNNQVCIPVSYEYLTSKALPSLKCHFHQNIINKNFRVSLINALKTNPHKDLSVA</sequence>
<organism evidence="1 2">
    <name type="scientific">Helicobacter cetorum (strain ATCC BAA-429 / MIT 00-7128)</name>
    <dbReference type="NCBI Taxonomy" id="182217"/>
    <lineage>
        <taxon>Bacteria</taxon>
        <taxon>Pseudomonadati</taxon>
        <taxon>Campylobacterota</taxon>
        <taxon>Epsilonproteobacteria</taxon>
        <taxon>Campylobacterales</taxon>
        <taxon>Helicobacteraceae</taxon>
        <taxon>Helicobacter</taxon>
    </lineage>
</organism>
<name>I0EMI3_HELC0</name>
<evidence type="ECO:0000313" key="2">
    <source>
        <dbReference type="Proteomes" id="UP000005010"/>
    </source>
</evidence>
<dbReference type="AlphaFoldDB" id="I0EMI3"/>
<accession>I0EMI3</accession>
<reference evidence="2" key="1">
    <citation type="submission" date="2012-04" db="EMBL/GenBank/DDBJ databases">
        <title>Complete genome sequence of Helicobacter cetorum strain MIT 00-7128.</title>
        <authorList>
            <person name="Kersulyte D."/>
            <person name="Berg D.E."/>
        </authorList>
    </citation>
    <scope>NUCLEOTIDE SEQUENCE [LARGE SCALE GENOMIC DNA]</scope>
    <source>
        <strain evidence="2">MIT 00-7128</strain>
    </source>
</reference>
<dbReference type="STRING" id="182217.HCW_04415"/>
<dbReference type="HOGENOM" id="CLU_1169392_0_0_7"/>
<dbReference type="KEGG" id="hce:HCW_04415"/>
<evidence type="ECO:0000313" key="1">
    <source>
        <dbReference type="EMBL" id="AFI04152.1"/>
    </source>
</evidence>
<keyword evidence="2" id="KW-1185">Reference proteome</keyword>
<proteinExistence type="predicted"/>
<dbReference type="Proteomes" id="UP000005010">
    <property type="component" value="Chromosome"/>
</dbReference>
<gene>
    <name evidence="1" type="ordered locus">HCW_04415</name>
</gene>
<protein>
    <submittedName>
        <fullName evidence="1">Uncharacterized protein</fullName>
    </submittedName>
</protein>